<accession>F8LE64</accession>
<dbReference type="EMBL" id="FR872656">
    <property type="protein sequence ID" value="CCB91778.1"/>
    <property type="molecule type" value="Genomic_DNA"/>
</dbReference>
<name>F8LE64_9BACT</name>
<gene>
    <name evidence="1" type="ORF">WCH_CN15720</name>
</gene>
<dbReference type="AlphaFoldDB" id="F8LE64"/>
<organism evidence="1">
    <name type="scientific">Waddlia chondrophila 2032/99</name>
    <dbReference type="NCBI Taxonomy" id="765953"/>
    <lineage>
        <taxon>Bacteria</taxon>
        <taxon>Pseudomonadati</taxon>
        <taxon>Chlamydiota</taxon>
        <taxon>Chlamydiia</taxon>
        <taxon>Parachlamydiales</taxon>
        <taxon>Waddliaceae</taxon>
        <taxon>Waddlia</taxon>
    </lineage>
</organism>
<reference evidence="1" key="1">
    <citation type="submission" date="2011-05" db="EMBL/GenBank/DDBJ databases">
        <title>Unity in variety -- the pan-genome of the Chlamydiae.</title>
        <authorList>
            <person name="Collingro A."/>
            <person name="Tischler P."/>
            <person name="Weinmaier T."/>
            <person name="Penz T."/>
            <person name="Heinz E."/>
            <person name="Brunham R.C."/>
            <person name="Read T.D."/>
            <person name="Bavoil P.M."/>
            <person name="Sachse K."/>
            <person name="Kahane S."/>
            <person name="Friedman M.G."/>
            <person name="Rattei T."/>
            <person name="Myers G.S.A."/>
            <person name="Horn M."/>
        </authorList>
    </citation>
    <scope>NUCLEOTIDE SEQUENCE</scope>
    <source>
        <strain evidence="1">2032/99</strain>
    </source>
</reference>
<protein>
    <submittedName>
        <fullName evidence="1">Uncharacterized protein</fullName>
    </submittedName>
</protein>
<evidence type="ECO:0000313" key="1">
    <source>
        <dbReference type="EMBL" id="CCB91778.1"/>
    </source>
</evidence>
<proteinExistence type="predicted"/>
<sequence>MSYEQLGSLAFDAVSIAAPVARAKGAKAVADAKAASVAEKVEKAAKSTPVVNKFNKVDAVIHETMSNKGNIASRFRLSVDEALDAGQKFLGSGYREMGQSGSGVFRSANGLRQFRMDKSSLLGSHNPYLPHVHFETFKFSTDKRFYTNNYVPFYD</sequence>